<feature type="domain" description="F-box" evidence="1">
    <location>
        <begin position="48"/>
        <end position="94"/>
    </location>
</feature>
<dbReference type="GO" id="GO:0019005">
    <property type="term" value="C:SCF ubiquitin ligase complex"/>
    <property type="evidence" value="ECO:0007669"/>
    <property type="project" value="TreeGrafter"/>
</dbReference>
<dbReference type="Ensembl" id="ENSSPUT00000000402.1">
    <property type="protein sequence ID" value="ENSSPUP00000000372.1"/>
    <property type="gene ID" value="ENSSPUG00000000288.1"/>
</dbReference>
<dbReference type="PANTHER" id="PTHR46731:SF1">
    <property type="entry name" value="F-BOX ONLY PROTEIN 15"/>
    <property type="match status" value="1"/>
</dbReference>
<name>A0A8D0G2L8_SPHPU</name>
<keyword evidence="3" id="KW-1185">Reference proteome</keyword>
<evidence type="ECO:0000313" key="3">
    <source>
        <dbReference type="Proteomes" id="UP000694392"/>
    </source>
</evidence>
<dbReference type="SUPFAM" id="SSF81383">
    <property type="entry name" value="F-box domain"/>
    <property type="match status" value="1"/>
</dbReference>
<evidence type="ECO:0000313" key="2">
    <source>
        <dbReference type="Ensembl" id="ENSSPUP00000000372.1"/>
    </source>
</evidence>
<dbReference type="PROSITE" id="PS50181">
    <property type="entry name" value="FBOX"/>
    <property type="match status" value="1"/>
</dbReference>
<dbReference type="InterPro" id="IPR001810">
    <property type="entry name" value="F-box_dom"/>
</dbReference>
<dbReference type="Gene3D" id="1.20.1280.50">
    <property type="match status" value="1"/>
</dbReference>
<accession>A0A8D0G2L8</accession>
<evidence type="ECO:0000259" key="1">
    <source>
        <dbReference type="PROSITE" id="PS50181"/>
    </source>
</evidence>
<protein>
    <submittedName>
        <fullName evidence="2">F-box protein 15</fullName>
    </submittedName>
</protein>
<dbReference type="SMART" id="SM00256">
    <property type="entry name" value="FBOX"/>
    <property type="match status" value="1"/>
</dbReference>
<dbReference type="GeneTree" id="ENSGT00390000017498"/>
<dbReference type="AlphaFoldDB" id="A0A8D0G2L8"/>
<reference evidence="2" key="1">
    <citation type="submission" date="2025-08" db="UniProtKB">
        <authorList>
            <consortium name="Ensembl"/>
        </authorList>
    </citation>
    <scope>IDENTIFICATION</scope>
</reference>
<reference evidence="2" key="2">
    <citation type="submission" date="2025-09" db="UniProtKB">
        <authorList>
            <consortium name="Ensembl"/>
        </authorList>
    </citation>
    <scope>IDENTIFICATION</scope>
</reference>
<organism evidence="2 3">
    <name type="scientific">Sphenodon punctatus</name>
    <name type="common">Tuatara</name>
    <name type="synonym">Hatteria punctata</name>
    <dbReference type="NCBI Taxonomy" id="8508"/>
    <lineage>
        <taxon>Eukaryota</taxon>
        <taxon>Metazoa</taxon>
        <taxon>Chordata</taxon>
        <taxon>Craniata</taxon>
        <taxon>Vertebrata</taxon>
        <taxon>Euteleostomi</taxon>
        <taxon>Lepidosauria</taxon>
        <taxon>Sphenodontia</taxon>
        <taxon>Sphenodontidae</taxon>
        <taxon>Sphenodon</taxon>
    </lineage>
</organism>
<sequence length="487" mass="55344">HLQIRPPSAWMGTCPRPTVRNLSPTLQTRSLGFRATLTLGWGQMISPSLFFISMPSEILLKILSYLDAVSLLCIGCVNKRFYHLANDNMIWLKIYSFFLPKRTNWKAKSVDEAAVSMNLTTLQDRESGYWKKEYIVKQITTGKTGITQLLKPINAYTGLPLKTKEAIKASGLGWVIVLKDRNGKEYAMEQVEILFNDTSVTLFWYGTSWPCLTSLSALELFGVTPLFFDRGKVHLKNGLLRRRSIIAQYNLSNLTKASKMIGFDTLVQLYSLNPGLLLGLWKKGNEIAFVMASLHYHHLLERSTLGSATTQYVLPPHKPILDDIDPKYGLHGYQLHIDMHSGGHAYMCGTFRNLFCRKEYIRNGYLRLSVVSYKNNSQHLPLVGKAGFFWKTDVFEGINSFMMDVTVLDEAGKPFWCFSAPVFMKASSEPDCFYDCMGPSYCLNYVDSDGKVCVKLVGMEEPKEYYIVSMVLYVSTKKVNSWYGTNY</sequence>
<dbReference type="InterPro" id="IPR036047">
    <property type="entry name" value="F-box-like_dom_sf"/>
</dbReference>
<dbReference type="PANTHER" id="PTHR46731">
    <property type="entry name" value="F-BOX ONLY PROTEIN 15"/>
    <property type="match status" value="1"/>
</dbReference>
<proteinExistence type="predicted"/>
<dbReference type="Proteomes" id="UP000694392">
    <property type="component" value="Unplaced"/>
</dbReference>
<dbReference type="Pfam" id="PF12937">
    <property type="entry name" value="F-box-like"/>
    <property type="match status" value="1"/>
</dbReference>
<gene>
    <name evidence="2" type="primary">FBXO15</name>
</gene>
<dbReference type="CDD" id="cd22093">
    <property type="entry name" value="F-box_FBXO15"/>
    <property type="match status" value="1"/>
</dbReference>